<dbReference type="PANTHER" id="PTHR31223">
    <property type="entry name" value="LOG FAMILY PROTEIN YJL055W"/>
    <property type="match status" value="1"/>
</dbReference>
<evidence type="ECO:0000256" key="3">
    <source>
        <dbReference type="RuleBase" id="RU363015"/>
    </source>
</evidence>
<dbReference type="InterPro" id="IPR031100">
    <property type="entry name" value="LOG_fam"/>
</dbReference>
<dbReference type="GO" id="GO:0009691">
    <property type="term" value="P:cytokinin biosynthetic process"/>
    <property type="evidence" value="ECO:0007669"/>
    <property type="project" value="UniProtKB-UniRule"/>
</dbReference>
<proteinExistence type="inferred from homology"/>
<dbReference type="Gene3D" id="3.40.50.450">
    <property type="match status" value="1"/>
</dbReference>
<keyword evidence="5" id="KW-1185">Reference proteome</keyword>
<keyword evidence="3" id="KW-0378">Hydrolase</keyword>
<dbReference type="OrthoDB" id="9801098at2"/>
<dbReference type="RefSeq" id="WP_106703120.1">
    <property type="nucleotide sequence ID" value="NZ_CP027666.1"/>
</dbReference>
<dbReference type="NCBIfam" id="TIGR00730">
    <property type="entry name" value="Rossman fold protein, TIGR00730 family"/>
    <property type="match status" value="1"/>
</dbReference>
<evidence type="ECO:0000313" key="5">
    <source>
        <dbReference type="Proteomes" id="UP000239709"/>
    </source>
</evidence>
<name>A0A2S0MFB6_9BURK</name>
<dbReference type="Proteomes" id="UP000239709">
    <property type="component" value="Chromosome"/>
</dbReference>
<dbReference type="Pfam" id="PF03641">
    <property type="entry name" value="Lysine_decarbox"/>
    <property type="match status" value="1"/>
</dbReference>
<dbReference type="EC" id="3.2.2.n1" evidence="3"/>
<evidence type="ECO:0000256" key="1">
    <source>
        <dbReference type="ARBA" id="ARBA00000274"/>
    </source>
</evidence>
<dbReference type="PANTHER" id="PTHR31223:SF70">
    <property type="entry name" value="LOG FAMILY PROTEIN YJL055W"/>
    <property type="match status" value="1"/>
</dbReference>
<organism evidence="4 5">
    <name type="scientific">Ottowia oryzae</name>
    <dbReference type="NCBI Taxonomy" id="2109914"/>
    <lineage>
        <taxon>Bacteria</taxon>
        <taxon>Pseudomonadati</taxon>
        <taxon>Pseudomonadota</taxon>
        <taxon>Betaproteobacteria</taxon>
        <taxon>Burkholderiales</taxon>
        <taxon>Comamonadaceae</taxon>
        <taxon>Ottowia</taxon>
    </lineage>
</organism>
<evidence type="ECO:0000313" key="4">
    <source>
        <dbReference type="EMBL" id="AVO34568.1"/>
    </source>
</evidence>
<accession>A0A2S0MFB6</accession>
<dbReference type="SUPFAM" id="SSF102405">
    <property type="entry name" value="MCP/YpsA-like"/>
    <property type="match status" value="1"/>
</dbReference>
<comment type="catalytic activity">
    <reaction evidence="1">
        <text>AMP + H2O = D-ribose 5-phosphate + adenine</text>
        <dbReference type="Rhea" id="RHEA:20129"/>
        <dbReference type="ChEBI" id="CHEBI:15377"/>
        <dbReference type="ChEBI" id="CHEBI:16708"/>
        <dbReference type="ChEBI" id="CHEBI:78346"/>
        <dbReference type="ChEBI" id="CHEBI:456215"/>
        <dbReference type="EC" id="3.2.2.4"/>
    </reaction>
</comment>
<protein>
    <recommendedName>
        <fullName evidence="3">Cytokinin riboside 5'-monophosphate phosphoribohydrolase</fullName>
        <ecNumber evidence="3">3.2.2.n1</ecNumber>
    </recommendedName>
</protein>
<dbReference type="GO" id="GO:0008714">
    <property type="term" value="F:AMP nucleosidase activity"/>
    <property type="evidence" value="ECO:0007669"/>
    <property type="project" value="UniProtKB-EC"/>
</dbReference>
<evidence type="ECO:0000256" key="2">
    <source>
        <dbReference type="ARBA" id="ARBA00006763"/>
    </source>
</evidence>
<dbReference type="AlphaFoldDB" id="A0A2S0MFB6"/>
<reference evidence="4 5" key="1">
    <citation type="submission" date="2018-03" db="EMBL/GenBank/DDBJ databases">
        <title>Genome sequencing of Ottowia sp.</title>
        <authorList>
            <person name="Kim S.-J."/>
            <person name="Heo J."/>
            <person name="Kwon S.-W."/>
        </authorList>
    </citation>
    <scope>NUCLEOTIDE SEQUENCE [LARGE SCALE GENOMIC DNA]</scope>
    <source>
        <strain evidence="4 5">KADR8-3</strain>
    </source>
</reference>
<dbReference type="GO" id="GO:0005829">
    <property type="term" value="C:cytosol"/>
    <property type="evidence" value="ECO:0007669"/>
    <property type="project" value="TreeGrafter"/>
</dbReference>
<comment type="similarity">
    <text evidence="2 3">Belongs to the LOG family.</text>
</comment>
<sequence length="201" mass="21806">MNDSVTAPEPAFSICVYCGSRPGRFAAYAETARAVGQWIGAQGGQLVYGGGRAGLMGEVANATLAAGGRVVGVIPRALVEREHAHRGCTELHVVENMHERKRLMAERADAFLALPGGIGTFEELFETWTWRQLGYHNKPIGVLNQDGYYDHLLTFMHHSVDEGFMDGHQWDLIATGTAAEPLLKELVTSAGFPKLAKLDGI</sequence>
<gene>
    <name evidence="4" type="ORF">C6570_10275</name>
</gene>
<keyword evidence="3" id="KW-0203">Cytokinin biosynthesis</keyword>
<dbReference type="KEGG" id="otk:C6570_10275"/>
<dbReference type="InterPro" id="IPR005269">
    <property type="entry name" value="LOG"/>
</dbReference>
<dbReference type="EMBL" id="CP027666">
    <property type="protein sequence ID" value="AVO34568.1"/>
    <property type="molecule type" value="Genomic_DNA"/>
</dbReference>